<feature type="domain" description="Protein kinase" evidence="8">
    <location>
        <begin position="98"/>
        <end position="351"/>
    </location>
</feature>
<dbReference type="InterPro" id="IPR011009">
    <property type="entry name" value="Kinase-like_dom_sf"/>
</dbReference>
<dbReference type="InterPro" id="IPR008271">
    <property type="entry name" value="Ser/Thr_kinase_AS"/>
</dbReference>
<dbReference type="PROSITE" id="PS00108">
    <property type="entry name" value="PROTEIN_KINASE_ST"/>
    <property type="match status" value="1"/>
</dbReference>
<feature type="compositionally biased region" description="Low complexity" evidence="7">
    <location>
        <begin position="495"/>
        <end position="505"/>
    </location>
</feature>
<protein>
    <submittedName>
        <fullName evidence="9">Membrane-associated tyrosine- and threonine-specific cdc2-inhibitory kinase</fullName>
    </submittedName>
</protein>
<keyword evidence="4 6" id="KW-0067">ATP-binding</keyword>
<dbReference type="InterPro" id="IPR000719">
    <property type="entry name" value="Prot_kinase_dom"/>
</dbReference>
<keyword evidence="2 6" id="KW-0547">Nucleotide-binding</keyword>
<feature type="compositionally biased region" description="Pro residues" evidence="7">
    <location>
        <begin position="884"/>
        <end position="897"/>
    </location>
</feature>
<feature type="compositionally biased region" description="Basic and acidic residues" evidence="7">
    <location>
        <begin position="825"/>
        <end position="835"/>
    </location>
</feature>
<evidence type="ECO:0000313" key="10">
    <source>
        <dbReference type="Proteomes" id="UP001141327"/>
    </source>
</evidence>
<dbReference type="InterPro" id="IPR017441">
    <property type="entry name" value="Protein_kinase_ATP_BS"/>
</dbReference>
<feature type="compositionally biased region" description="Acidic residues" evidence="7">
    <location>
        <begin position="911"/>
        <end position="921"/>
    </location>
</feature>
<evidence type="ECO:0000256" key="5">
    <source>
        <dbReference type="ARBA" id="ARBA00037982"/>
    </source>
</evidence>
<dbReference type="SMART" id="SM00220">
    <property type="entry name" value="S_TKc"/>
    <property type="match status" value="1"/>
</dbReference>
<evidence type="ECO:0000256" key="6">
    <source>
        <dbReference type="PROSITE-ProRule" id="PRU10141"/>
    </source>
</evidence>
<feature type="compositionally biased region" description="Low complexity" evidence="7">
    <location>
        <begin position="584"/>
        <end position="593"/>
    </location>
</feature>
<dbReference type="Pfam" id="PF00069">
    <property type="entry name" value="Pkinase"/>
    <property type="match status" value="1"/>
</dbReference>
<dbReference type="InterPro" id="IPR050339">
    <property type="entry name" value="CC_SR_Kinase"/>
</dbReference>
<dbReference type="SUPFAM" id="SSF56112">
    <property type="entry name" value="Protein kinase-like (PK-like)"/>
    <property type="match status" value="1"/>
</dbReference>
<dbReference type="PANTHER" id="PTHR11042">
    <property type="entry name" value="EUKARYOTIC TRANSLATION INITIATION FACTOR 2-ALPHA KINASE EIF2-ALPHA KINASE -RELATED"/>
    <property type="match status" value="1"/>
</dbReference>
<organism evidence="9 10">
    <name type="scientific">Paratrimastix pyriformis</name>
    <dbReference type="NCBI Taxonomy" id="342808"/>
    <lineage>
        <taxon>Eukaryota</taxon>
        <taxon>Metamonada</taxon>
        <taxon>Preaxostyla</taxon>
        <taxon>Paratrimastigidae</taxon>
        <taxon>Paratrimastix</taxon>
    </lineage>
</organism>
<feature type="region of interest" description="Disordered" evidence="7">
    <location>
        <begin position="452"/>
        <end position="513"/>
    </location>
</feature>
<feature type="region of interest" description="Disordered" evidence="7">
    <location>
        <begin position="37"/>
        <end position="62"/>
    </location>
</feature>
<keyword evidence="10" id="KW-1185">Reference proteome</keyword>
<feature type="compositionally biased region" description="Acidic residues" evidence="7">
    <location>
        <begin position="1025"/>
        <end position="1059"/>
    </location>
</feature>
<dbReference type="PROSITE" id="PS50011">
    <property type="entry name" value="PROTEIN_KINASE_DOM"/>
    <property type="match status" value="1"/>
</dbReference>
<name>A0ABQ8USL1_9EUKA</name>
<dbReference type="GO" id="GO:0016301">
    <property type="term" value="F:kinase activity"/>
    <property type="evidence" value="ECO:0007669"/>
    <property type="project" value="UniProtKB-KW"/>
</dbReference>
<dbReference type="Proteomes" id="UP001141327">
    <property type="component" value="Unassembled WGS sequence"/>
</dbReference>
<keyword evidence="3 9" id="KW-0418">Kinase</keyword>
<dbReference type="Gene3D" id="3.30.200.20">
    <property type="entry name" value="Phosphorylase Kinase, domain 1"/>
    <property type="match status" value="1"/>
</dbReference>
<feature type="binding site" evidence="6">
    <location>
        <position position="127"/>
    </location>
    <ligand>
        <name>ATP</name>
        <dbReference type="ChEBI" id="CHEBI:30616"/>
    </ligand>
</feature>
<proteinExistence type="inferred from homology"/>
<feature type="compositionally biased region" description="Polar residues" evidence="7">
    <location>
        <begin position="634"/>
        <end position="644"/>
    </location>
</feature>
<accession>A0ABQ8USL1</accession>
<feature type="compositionally biased region" description="Low complexity" evidence="7">
    <location>
        <begin position="950"/>
        <end position="959"/>
    </location>
</feature>
<keyword evidence="1" id="KW-0808">Transferase</keyword>
<comment type="caution">
    <text evidence="9">The sequence shown here is derived from an EMBL/GenBank/DDBJ whole genome shotgun (WGS) entry which is preliminary data.</text>
</comment>
<feature type="region of interest" description="Disordered" evidence="7">
    <location>
        <begin position="661"/>
        <end position="704"/>
    </location>
</feature>
<dbReference type="PROSITE" id="PS00107">
    <property type="entry name" value="PROTEIN_KINASE_ATP"/>
    <property type="match status" value="1"/>
</dbReference>
<gene>
    <name evidence="9" type="ORF">PAPYR_3137</name>
</gene>
<feature type="compositionally biased region" description="Gly residues" evidence="7">
    <location>
        <begin position="661"/>
        <end position="674"/>
    </location>
</feature>
<comment type="similarity">
    <text evidence="5">Belongs to the protein kinase superfamily. Ser/Thr protein kinase family. GCN2 subfamily.</text>
</comment>
<evidence type="ECO:0000256" key="1">
    <source>
        <dbReference type="ARBA" id="ARBA00022679"/>
    </source>
</evidence>
<feature type="region of interest" description="Disordered" evidence="7">
    <location>
        <begin position="634"/>
        <end position="653"/>
    </location>
</feature>
<feature type="region of interest" description="Disordered" evidence="7">
    <location>
        <begin position="764"/>
        <end position="1000"/>
    </location>
</feature>
<evidence type="ECO:0000259" key="8">
    <source>
        <dbReference type="PROSITE" id="PS50011"/>
    </source>
</evidence>
<evidence type="ECO:0000256" key="2">
    <source>
        <dbReference type="ARBA" id="ARBA00022741"/>
    </source>
</evidence>
<feature type="region of interest" description="Disordered" evidence="7">
    <location>
        <begin position="549"/>
        <end position="593"/>
    </location>
</feature>
<reference evidence="9" key="1">
    <citation type="journal article" date="2022" name="bioRxiv">
        <title>Genomics of Preaxostyla Flagellates Illuminates Evolutionary Transitions and the Path Towards Mitochondrial Loss.</title>
        <authorList>
            <person name="Novak L.V.F."/>
            <person name="Treitli S.C."/>
            <person name="Pyrih J."/>
            <person name="Halakuc P."/>
            <person name="Pipaliya S.V."/>
            <person name="Vacek V."/>
            <person name="Brzon O."/>
            <person name="Soukal P."/>
            <person name="Eme L."/>
            <person name="Dacks J.B."/>
            <person name="Karnkowska A."/>
            <person name="Elias M."/>
            <person name="Hampl V."/>
        </authorList>
    </citation>
    <scope>NUCLEOTIDE SEQUENCE</scope>
    <source>
        <strain evidence="9">RCP-MX</strain>
    </source>
</reference>
<dbReference type="PANTHER" id="PTHR11042:SF190">
    <property type="entry name" value="MITOSIS INHIBITOR PROTEIN KINASE MIK1"/>
    <property type="match status" value="1"/>
</dbReference>
<feature type="compositionally biased region" description="Pro residues" evidence="7">
    <location>
        <begin position="800"/>
        <end position="810"/>
    </location>
</feature>
<feature type="region of interest" description="Disordered" evidence="7">
    <location>
        <begin position="1174"/>
        <end position="1227"/>
    </location>
</feature>
<sequence>MYEEQDGVGSARRRPALIIPDFRTFEEESFVRKDDPNAKLKKIPVPSRPNKQSPVRYYGARENPPTPQYKIDFSTPFSMKVTPTPVTSRHKSYFHDHFDILGHLGRGSFAEVLRCRCRDDGKEYAVKCTTKPIHTARDRDSALQELRTRANLGFHPHLVQYHQAWEEGGQLFIQIELCPGTLEDYLYKHVDVEEAALWDFALDIALGLKWIHDRNIVHLDVKPDNIFIKGAGTLKLGDFGLSHHTGRNWEATSFRRPGLDAGGGHGDPPRTADLFTTARPLSPMLDVNPAQRLTIDAALAHPVLAQRLQLRGYVNTPKPIRLLRKCGRLVPTVSAKLLTFAASPAAQLPFIADPLAATAIGNPQPAGEGPVGSLMGGGSAFCSLTRALTCRGCPPSGGALAGSPFAATEESMQYHRSLMAAFAECRAEEAVAAAARADAGRLDAQPQLLAAADPEPEHPPASPGPSPFVLSHPTPRRPVPPPSPARQPPTPTRPAAPRAGTPPATCGGRTPRPAPITPLVAAAAALGLAANPIIRSPADACASPTDFSPIAPQGCPTPHAVTAPPLDSPRPEADPAMGPSPFLGPAMGPPATTTAAAAASGAVGCLLSVPPSPSDRLAAVETPTAELMSTPLLSAQSFPPSDSPVTPGAASASAAYGWGSGGGGGGGGGHGGGTPSPISLAPPPTPGHPRAVAPAPLSIPPPGSSPLLPAASPIIPATGGSAAYFLPPAMPSPPVLPQQSAMPPAGLAGAGSLSEFRFASHPATAAAAAQPRGSIPPDSLLSGGSASTEPPRAAVLMHHPPGPQLPPPPSATFSSPGEAGAAPMERADGEGRQRADEEEDDEGAIHGSVDTPPLGSRPAGATRREPSSLRTSWDGFGPEGSAPVVPPPVFMRPPPTCPALLRRRGAGAGGPDEDLDEDLDEPTFSLNDETADDWLAGRAPALAPAPAPAAPATTTPATAGPNSGGRLATAAQGAAPQLQARKKHRTHVAADSAPPVLRHRPLTGPLLGVVVAGPADDAAGPAGDEFGDAEAEAAEAAAEGDGDEGGAMALEEDEPDEGDAPAAGQPEGGAEAMLVVPRAPEPPLRRGAALGASGSEGEAWQLLVCDLYALISAPPLMSIMPHRMSRLAQWVRTARQLPPVEAANPVPVPRQMAVLGTVMLRSFDDPAVLASSYEYDPENPPPHLAMPDDTAGFLPAGGPASARLAGRPLLVDPSRDRLHPHPATRRR</sequence>
<feature type="region of interest" description="Disordered" evidence="7">
    <location>
        <begin position="1016"/>
        <end position="1067"/>
    </location>
</feature>
<evidence type="ECO:0000256" key="4">
    <source>
        <dbReference type="ARBA" id="ARBA00022840"/>
    </source>
</evidence>
<dbReference type="Gene3D" id="1.10.510.10">
    <property type="entry name" value="Transferase(Phosphotransferase) domain 1"/>
    <property type="match status" value="1"/>
</dbReference>
<dbReference type="EMBL" id="JAPMOS010000012">
    <property type="protein sequence ID" value="KAJ4460520.1"/>
    <property type="molecule type" value="Genomic_DNA"/>
</dbReference>
<evidence type="ECO:0000256" key="7">
    <source>
        <dbReference type="SAM" id="MobiDB-lite"/>
    </source>
</evidence>
<evidence type="ECO:0000256" key="3">
    <source>
        <dbReference type="ARBA" id="ARBA00022777"/>
    </source>
</evidence>
<evidence type="ECO:0000313" key="9">
    <source>
        <dbReference type="EMBL" id="KAJ4460520.1"/>
    </source>
</evidence>
<feature type="compositionally biased region" description="Pro residues" evidence="7">
    <location>
        <begin position="476"/>
        <end position="494"/>
    </location>
</feature>